<keyword evidence="10 11" id="KW-0961">Cell wall biogenesis/degradation</keyword>
<evidence type="ECO:0000256" key="6">
    <source>
        <dbReference type="ARBA" id="ARBA00022840"/>
    </source>
</evidence>
<comment type="pathway">
    <text evidence="11">Cell wall biogenesis; peptidoglycan biosynthesis.</text>
</comment>
<dbReference type="Gene3D" id="3.40.1190.10">
    <property type="entry name" value="Mur-like, catalytic domain"/>
    <property type="match status" value="1"/>
</dbReference>
<dbReference type="EMBL" id="JBHUEA010000021">
    <property type="protein sequence ID" value="MFD1722504.1"/>
    <property type="molecule type" value="Genomic_DNA"/>
</dbReference>
<accession>A0ABW4LKA3</accession>
<evidence type="ECO:0000313" key="16">
    <source>
        <dbReference type="EMBL" id="MFD1722504.1"/>
    </source>
</evidence>
<dbReference type="SUPFAM" id="SSF63418">
    <property type="entry name" value="MurE/MurF N-terminal domain"/>
    <property type="match status" value="1"/>
</dbReference>
<evidence type="ECO:0000256" key="10">
    <source>
        <dbReference type="ARBA" id="ARBA00023316"/>
    </source>
</evidence>
<dbReference type="Gene3D" id="3.40.1390.10">
    <property type="entry name" value="MurE/MurF, N-terminal domain"/>
    <property type="match status" value="1"/>
</dbReference>
<evidence type="ECO:0000259" key="13">
    <source>
        <dbReference type="Pfam" id="PF01225"/>
    </source>
</evidence>
<dbReference type="PANTHER" id="PTHR23135">
    <property type="entry name" value="MUR LIGASE FAMILY MEMBER"/>
    <property type="match status" value="1"/>
</dbReference>
<keyword evidence="7 11" id="KW-0133">Cell shape</keyword>
<dbReference type="EC" id="6.3.2.13" evidence="16"/>
<evidence type="ECO:0000256" key="2">
    <source>
        <dbReference type="ARBA" id="ARBA00022490"/>
    </source>
</evidence>
<evidence type="ECO:0000256" key="7">
    <source>
        <dbReference type="ARBA" id="ARBA00022960"/>
    </source>
</evidence>
<keyword evidence="6" id="KW-0067">ATP-binding</keyword>
<dbReference type="Gene3D" id="3.90.190.20">
    <property type="entry name" value="Mur ligase, C-terminal domain"/>
    <property type="match status" value="1"/>
</dbReference>
<feature type="domain" description="Mur ligase central" evidence="15">
    <location>
        <begin position="126"/>
        <end position="327"/>
    </location>
</feature>
<evidence type="ECO:0000256" key="3">
    <source>
        <dbReference type="ARBA" id="ARBA00022598"/>
    </source>
</evidence>
<comment type="similarity">
    <text evidence="1">Belongs to the MurCDEF family. MurE subfamily.</text>
</comment>
<feature type="domain" description="Mur ligase C-terminal" evidence="14">
    <location>
        <begin position="353"/>
        <end position="480"/>
    </location>
</feature>
<dbReference type="InterPro" id="IPR013221">
    <property type="entry name" value="Mur_ligase_cen"/>
</dbReference>
<keyword evidence="4 11" id="KW-0132">Cell division</keyword>
<comment type="caution">
    <text evidence="16">The sequence shown here is derived from an EMBL/GenBank/DDBJ whole genome shotgun (WGS) entry which is preliminary data.</text>
</comment>
<evidence type="ECO:0000256" key="5">
    <source>
        <dbReference type="ARBA" id="ARBA00022741"/>
    </source>
</evidence>
<keyword evidence="5" id="KW-0547">Nucleotide-binding</keyword>
<sequence>MSIAPGLLRPERPVPRPLGELADALGLAACGVLAGVAVTGLAARTQDLRPGDLFAALPGGAAHGADFVQRARDVGAVAVLTDERGAELAAGAGLPLLVADDARAVLGEVAAWVHRTRERMPLLLGVTGTNGKTTTVHLLEHLLERLGTPAGVSSTAERGSGDEHVPSRLTTPEADELHAMLARMAERGVRAAALEVSAQALVRARVSGLRFDVAGFTNLTHDHLDDFGTMEAYLAAKARLFEPGVSGRGVVCVDTEPGRRLADAAAIPVRTLASDPGPRADWTVADVEVTAVGTSFSLEGPDGLRMPAALDALGAHQAVDAGLAIAMLVEAGVAPARIEAVLRRGPLRAAVPGRMERVPGSVDPAVFIDVGHTPDAIEKSLRALRPLTTGALVAVFGADGDRDPSKRAPMGAVAAALADVVVVHDHHSRFEDPDLIRAMVVGGARGAGAVVHDVPDPAEAVRVAIHAAGVGGTVLWAGTGRTEYRDIGGVKRPWSFWDEAARAVREQAGEADRLCPTSA</sequence>
<dbReference type="GO" id="GO:0008765">
    <property type="term" value="F:UDP-N-acetylmuramoylalanyl-D-glutamate-2,6-diaminopimelate ligase activity"/>
    <property type="evidence" value="ECO:0007669"/>
    <property type="project" value="UniProtKB-EC"/>
</dbReference>
<dbReference type="InterPro" id="IPR004101">
    <property type="entry name" value="Mur_ligase_C"/>
</dbReference>
<feature type="region of interest" description="Disordered" evidence="12">
    <location>
        <begin position="150"/>
        <end position="170"/>
    </location>
</feature>
<organism evidence="16 17">
    <name type="scientific">Amnibacterium endophyticum</name>
    <dbReference type="NCBI Taxonomy" id="2109337"/>
    <lineage>
        <taxon>Bacteria</taxon>
        <taxon>Bacillati</taxon>
        <taxon>Actinomycetota</taxon>
        <taxon>Actinomycetes</taxon>
        <taxon>Micrococcales</taxon>
        <taxon>Microbacteriaceae</taxon>
        <taxon>Amnibacterium</taxon>
    </lineage>
</organism>
<dbReference type="Pfam" id="PF08245">
    <property type="entry name" value="Mur_ligase_M"/>
    <property type="match status" value="1"/>
</dbReference>
<evidence type="ECO:0000256" key="4">
    <source>
        <dbReference type="ARBA" id="ARBA00022618"/>
    </source>
</evidence>
<keyword evidence="3 16" id="KW-0436">Ligase</keyword>
<dbReference type="NCBIfam" id="TIGR01085">
    <property type="entry name" value="murE"/>
    <property type="match status" value="1"/>
</dbReference>
<keyword evidence="8 11" id="KW-0573">Peptidoglycan synthesis</keyword>
<evidence type="ECO:0000259" key="15">
    <source>
        <dbReference type="Pfam" id="PF08245"/>
    </source>
</evidence>
<dbReference type="RefSeq" id="WP_377935663.1">
    <property type="nucleotide sequence ID" value="NZ_JBHUEA010000021.1"/>
</dbReference>
<keyword evidence="9 11" id="KW-0131">Cell cycle</keyword>
<dbReference type="PROSITE" id="PS01011">
    <property type="entry name" value="FOLYLPOLYGLU_SYNT_1"/>
    <property type="match status" value="1"/>
</dbReference>
<dbReference type="Pfam" id="PF02875">
    <property type="entry name" value="Mur_ligase_C"/>
    <property type="match status" value="1"/>
</dbReference>
<dbReference type="InterPro" id="IPR018109">
    <property type="entry name" value="Folylpolyglutamate_synth_CS"/>
</dbReference>
<evidence type="ECO:0000256" key="9">
    <source>
        <dbReference type="ARBA" id="ARBA00023306"/>
    </source>
</evidence>
<evidence type="ECO:0000313" key="17">
    <source>
        <dbReference type="Proteomes" id="UP001597347"/>
    </source>
</evidence>
<proteinExistence type="inferred from homology"/>
<dbReference type="PANTHER" id="PTHR23135:SF4">
    <property type="entry name" value="UDP-N-ACETYLMURAMOYL-L-ALANYL-D-GLUTAMATE--2,6-DIAMINOPIMELATE LIGASE MURE HOMOLOG, CHLOROPLASTIC"/>
    <property type="match status" value="1"/>
</dbReference>
<evidence type="ECO:0000256" key="11">
    <source>
        <dbReference type="RuleBase" id="RU004135"/>
    </source>
</evidence>
<dbReference type="InterPro" id="IPR036565">
    <property type="entry name" value="Mur-like_cat_sf"/>
</dbReference>
<comment type="subcellular location">
    <subcellularLocation>
        <location evidence="11">Cytoplasm</location>
    </subcellularLocation>
</comment>
<gene>
    <name evidence="16" type="ORF">ACFSBI_13175</name>
</gene>
<dbReference type="InterPro" id="IPR035911">
    <property type="entry name" value="MurE/MurF_N"/>
</dbReference>
<protein>
    <submittedName>
        <fullName evidence="16">Mur ligase family protein</fullName>
        <ecNumber evidence="16">6.3.2.13</ecNumber>
    </submittedName>
</protein>
<reference evidence="17" key="1">
    <citation type="journal article" date="2019" name="Int. J. Syst. Evol. Microbiol.">
        <title>The Global Catalogue of Microorganisms (GCM) 10K type strain sequencing project: providing services to taxonomists for standard genome sequencing and annotation.</title>
        <authorList>
            <consortium name="The Broad Institute Genomics Platform"/>
            <consortium name="The Broad Institute Genome Sequencing Center for Infectious Disease"/>
            <person name="Wu L."/>
            <person name="Ma J."/>
        </authorList>
    </citation>
    <scope>NUCLEOTIDE SEQUENCE [LARGE SCALE GENOMIC DNA]</scope>
    <source>
        <strain evidence="17">CGMCC 1.12471</strain>
    </source>
</reference>
<evidence type="ECO:0000259" key="14">
    <source>
        <dbReference type="Pfam" id="PF02875"/>
    </source>
</evidence>
<evidence type="ECO:0000256" key="12">
    <source>
        <dbReference type="SAM" id="MobiDB-lite"/>
    </source>
</evidence>
<dbReference type="SUPFAM" id="SSF53244">
    <property type="entry name" value="MurD-like peptide ligases, peptide-binding domain"/>
    <property type="match status" value="1"/>
</dbReference>
<evidence type="ECO:0000256" key="8">
    <source>
        <dbReference type="ARBA" id="ARBA00022984"/>
    </source>
</evidence>
<name>A0ABW4LKA3_9MICO</name>
<evidence type="ECO:0000256" key="1">
    <source>
        <dbReference type="ARBA" id="ARBA00005898"/>
    </source>
</evidence>
<keyword evidence="2" id="KW-0963">Cytoplasm</keyword>
<dbReference type="InterPro" id="IPR005761">
    <property type="entry name" value="UDP-N-AcMur-Glu-dNH2Pim_ligase"/>
</dbReference>
<dbReference type="Proteomes" id="UP001597347">
    <property type="component" value="Unassembled WGS sequence"/>
</dbReference>
<dbReference type="Pfam" id="PF01225">
    <property type="entry name" value="Mur_ligase"/>
    <property type="match status" value="1"/>
</dbReference>
<keyword evidence="17" id="KW-1185">Reference proteome</keyword>
<dbReference type="SUPFAM" id="SSF53623">
    <property type="entry name" value="MurD-like peptide ligases, catalytic domain"/>
    <property type="match status" value="1"/>
</dbReference>
<feature type="domain" description="Mur ligase N-terminal catalytic" evidence="13">
    <location>
        <begin position="39"/>
        <end position="111"/>
    </location>
</feature>
<dbReference type="InterPro" id="IPR036615">
    <property type="entry name" value="Mur_ligase_C_dom_sf"/>
</dbReference>
<dbReference type="InterPro" id="IPR000713">
    <property type="entry name" value="Mur_ligase_N"/>
</dbReference>